<dbReference type="Gene3D" id="3.90.226.10">
    <property type="entry name" value="2-enoyl-CoA Hydratase, Chain A, domain 1"/>
    <property type="match status" value="1"/>
</dbReference>
<organism evidence="1 2">
    <name type="scientific">Endocarpon pusillum</name>
    <dbReference type="NCBI Taxonomy" id="364733"/>
    <lineage>
        <taxon>Eukaryota</taxon>
        <taxon>Fungi</taxon>
        <taxon>Dikarya</taxon>
        <taxon>Ascomycota</taxon>
        <taxon>Pezizomycotina</taxon>
        <taxon>Eurotiomycetes</taxon>
        <taxon>Chaetothyriomycetidae</taxon>
        <taxon>Verrucariales</taxon>
        <taxon>Verrucariaceae</taxon>
        <taxon>Endocarpon</taxon>
    </lineage>
</organism>
<reference evidence="1" key="1">
    <citation type="submission" date="2020-02" db="EMBL/GenBank/DDBJ databases">
        <authorList>
            <person name="Palmer J.M."/>
        </authorList>
    </citation>
    <scope>NUCLEOTIDE SEQUENCE</scope>
    <source>
        <strain evidence="1">EPUS1.4</strain>
        <tissue evidence="1">Thallus</tissue>
    </source>
</reference>
<proteinExistence type="predicted"/>
<accession>A0A8H7DZU7</accession>
<dbReference type="Proteomes" id="UP000606974">
    <property type="component" value="Unassembled WGS sequence"/>
</dbReference>
<evidence type="ECO:0000313" key="2">
    <source>
        <dbReference type="Proteomes" id="UP000606974"/>
    </source>
</evidence>
<keyword evidence="2" id="KW-1185">Reference proteome</keyword>
<comment type="caution">
    <text evidence="1">The sequence shown here is derived from an EMBL/GenBank/DDBJ whole genome shotgun (WGS) entry which is preliminary data.</text>
</comment>
<dbReference type="SUPFAM" id="SSF52096">
    <property type="entry name" value="ClpP/crotonase"/>
    <property type="match status" value="1"/>
</dbReference>
<dbReference type="EMBL" id="JAACFV010000166">
    <property type="protein sequence ID" value="KAF7503680.1"/>
    <property type="molecule type" value="Genomic_DNA"/>
</dbReference>
<dbReference type="AlphaFoldDB" id="A0A8H7DZU7"/>
<evidence type="ECO:0000313" key="1">
    <source>
        <dbReference type="EMBL" id="KAF7503680.1"/>
    </source>
</evidence>
<dbReference type="OrthoDB" id="2018133at2759"/>
<dbReference type="InterPro" id="IPR029045">
    <property type="entry name" value="ClpP/crotonase-like_dom_sf"/>
</dbReference>
<name>A0A8H7DZU7_9EURO</name>
<protein>
    <submittedName>
        <fullName evidence="1">Uncharacterized protein</fullName>
    </submittedName>
</protein>
<sequence length="82" mass="8918">MSKQTIGLVFARRGLILEACSSCFLPPMIEVYRALSLVTAGSVYQADHPLLHDLFSEVLSTPEATVKRALDVADDIARNTAL</sequence>
<gene>
    <name evidence="1" type="ORF">GJ744_003358</name>
</gene>